<evidence type="ECO:0000256" key="4">
    <source>
        <dbReference type="ARBA" id="ARBA00023242"/>
    </source>
</evidence>
<feature type="region of interest" description="Disordered" evidence="5">
    <location>
        <begin position="178"/>
        <end position="201"/>
    </location>
</feature>
<dbReference type="Gene3D" id="1.10.287.100">
    <property type="match status" value="1"/>
</dbReference>
<reference evidence="6" key="1">
    <citation type="submission" date="2020-05" db="EMBL/GenBank/DDBJ databases">
        <title>Phylogenomic resolution of chytrid fungi.</title>
        <authorList>
            <person name="Stajich J.E."/>
            <person name="Amses K."/>
            <person name="Simmons R."/>
            <person name="Seto K."/>
            <person name="Myers J."/>
            <person name="Bonds A."/>
            <person name="Quandt C.A."/>
            <person name="Barry K."/>
            <person name="Liu P."/>
            <person name="Grigoriev I."/>
            <person name="Longcore J.E."/>
            <person name="James T.Y."/>
        </authorList>
    </citation>
    <scope>NUCLEOTIDE SEQUENCE</scope>
    <source>
        <strain evidence="6">JEL0476</strain>
    </source>
</reference>
<dbReference type="SUPFAM" id="SSF47396">
    <property type="entry name" value="Transcription factor IIA (TFIIA), alpha-helical domain"/>
    <property type="match status" value="1"/>
</dbReference>
<keyword evidence="3" id="KW-0804">Transcription</keyword>
<feature type="compositionally biased region" description="Acidic residues" evidence="5">
    <location>
        <begin position="242"/>
        <end position="274"/>
    </location>
</feature>
<dbReference type="Pfam" id="PF03153">
    <property type="entry name" value="TFIIA"/>
    <property type="match status" value="1"/>
</dbReference>
<keyword evidence="7" id="KW-1185">Reference proteome</keyword>
<dbReference type="PANTHER" id="PTHR12694:SF8">
    <property type="entry name" value="TRANSCRIPTION INITIATION FACTOR IIA SUBUNIT 1"/>
    <property type="match status" value="1"/>
</dbReference>
<evidence type="ECO:0000256" key="1">
    <source>
        <dbReference type="ARBA" id="ARBA00004123"/>
    </source>
</evidence>
<feature type="compositionally biased region" description="Polar residues" evidence="5">
    <location>
        <begin position="181"/>
        <end position="195"/>
    </location>
</feature>
<accession>A0AAD5U9G4</accession>
<dbReference type="EMBL" id="JADGJW010000041">
    <property type="protein sequence ID" value="KAJ3226231.1"/>
    <property type="molecule type" value="Genomic_DNA"/>
</dbReference>
<proteinExistence type="inferred from homology"/>
<comment type="subcellular location">
    <subcellularLocation>
        <location evidence="1">Nucleus</location>
    </subcellularLocation>
</comment>
<keyword evidence="4" id="KW-0539">Nucleus</keyword>
<dbReference type="SUPFAM" id="SSF50784">
    <property type="entry name" value="Transcription factor IIA (TFIIA), beta-barrel domain"/>
    <property type="match status" value="1"/>
</dbReference>
<dbReference type="SMART" id="SM01371">
    <property type="entry name" value="TFIIA"/>
    <property type="match status" value="1"/>
</dbReference>
<comment type="similarity">
    <text evidence="2">Belongs to the TFIIA subunit 1 family.</text>
</comment>
<dbReference type="Gene3D" id="2.30.18.10">
    <property type="entry name" value="Transcription factor IIA (TFIIA), beta-barrel domain"/>
    <property type="match status" value="1"/>
</dbReference>
<feature type="region of interest" description="Disordered" evidence="5">
    <location>
        <begin position="238"/>
        <end position="277"/>
    </location>
</feature>
<evidence type="ECO:0000256" key="5">
    <source>
        <dbReference type="SAM" id="MobiDB-lite"/>
    </source>
</evidence>
<dbReference type="InterPro" id="IPR004855">
    <property type="entry name" value="TFIIA_asu/bsu"/>
</dbReference>
<dbReference type="GO" id="GO:0005672">
    <property type="term" value="C:transcription factor TFIIA complex"/>
    <property type="evidence" value="ECO:0007669"/>
    <property type="project" value="InterPro"/>
</dbReference>
<evidence type="ECO:0000256" key="2">
    <source>
        <dbReference type="ARBA" id="ARBA00010059"/>
    </source>
</evidence>
<protein>
    <submittedName>
        <fullName evidence="6">Transcription factor IIA subunit alpha</fullName>
    </submittedName>
</protein>
<comment type="caution">
    <text evidence="6">The sequence shown here is derived from an EMBL/GenBank/DDBJ whole genome shotgun (WGS) entry which is preliminary data.</text>
</comment>
<gene>
    <name evidence="6" type="primary">TOA1</name>
    <name evidence="6" type="ORF">HK099_005336</name>
</gene>
<dbReference type="GO" id="GO:0006367">
    <property type="term" value="P:transcription initiation at RNA polymerase II promoter"/>
    <property type="evidence" value="ECO:0007669"/>
    <property type="project" value="InterPro"/>
</dbReference>
<organism evidence="6 7">
    <name type="scientific">Clydaea vesicula</name>
    <dbReference type="NCBI Taxonomy" id="447962"/>
    <lineage>
        <taxon>Eukaryota</taxon>
        <taxon>Fungi</taxon>
        <taxon>Fungi incertae sedis</taxon>
        <taxon>Chytridiomycota</taxon>
        <taxon>Chytridiomycota incertae sedis</taxon>
        <taxon>Chytridiomycetes</taxon>
        <taxon>Lobulomycetales</taxon>
        <taxon>Lobulomycetaceae</taxon>
        <taxon>Clydaea</taxon>
    </lineage>
</organism>
<dbReference type="CDD" id="cd07976">
    <property type="entry name" value="TFIIA_alpha_beta_like"/>
    <property type="match status" value="1"/>
</dbReference>
<evidence type="ECO:0000313" key="6">
    <source>
        <dbReference type="EMBL" id="KAJ3226231.1"/>
    </source>
</evidence>
<dbReference type="InterPro" id="IPR009088">
    <property type="entry name" value="TFIIA_b-brl"/>
</dbReference>
<sequence>MQIPDLKLKELKKVVRFHDVNTYHQAYTHQEYDRKFEEECFGHHQLNNVSDKQLQRLKLILERKRKLEEEQIHHSMSNSQVPIVYKGVIDDVIEKMSQHFLSQGLDHLILNQLSANWEQKLIQLNVADFQQQQQPQDSTQNSSSQLFQGNPYLVNQDLFNTYAAANMANIQQSINQQVQQGAGNNSNGFNITQNDGQDDETLPKSVLDEIEPPLKTKKNKNLKTQQLNRHEIDIILIKQLDGNEDGDDDSDEDEEEDLDQNLGSDLDDSDDSDDSAQPVDHLILCQYEKVTRIKTKWKCVLKDGIVNVNGRDFLFNKANGDFEW</sequence>
<evidence type="ECO:0000313" key="7">
    <source>
        <dbReference type="Proteomes" id="UP001211065"/>
    </source>
</evidence>
<dbReference type="AlphaFoldDB" id="A0AAD5U9G4"/>
<name>A0AAD5U9G4_9FUNG</name>
<dbReference type="Proteomes" id="UP001211065">
    <property type="component" value="Unassembled WGS sequence"/>
</dbReference>
<evidence type="ECO:0000256" key="3">
    <source>
        <dbReference type="ARBA" id="ARBA00023163"/>
    </source>
</evidence>
<dbReference type="PANTHER" id="PTHR12694">
    <property type="entry name" value="TRANSCRIPTION INITIATION FACTOR IIA SUBUNIT 1"/>
    <property type="match status" value="1"/>
</dbReference>